<reference evidence="1 2" key="1">
    <citation type="journal article" date="2022" name="DNA Res.">
        <title>Chromosomal-level genome assembly of the orchid tree Bauhinia variegata (Leguminosae; Cercidoideae) supports the allotetraploid origin hypothesis of Bauhinia.</title>
        <authorList>
            <person name="Zhong Y."/>
            <person name="Chen Y."/>
            <person name="Zheng D."/>
            <person name="Pang J."/>
            <person name="Liu Y."/>
            <person name="Luo S."/>
            <person name="Meng S."/>
            <person name="Qian L."/>
            <person name="Wei D."/>
            <person name="Dai S."/>
            <person name="Zhou R."/>
        </authorList>
    </citation>
    <scope>NUCLEOTIDE SEQUENCE [LARGE SCALE GENOMIC DNA]</scope>
    <source>
        <strain evidence="1">BV-YZ2020</strain>
    </source>
</reference>
<dbReference type="Proteomes" id="UP000828941">
    <property type="component" value="Chromosome 11"/>
</dbReference>
<accession>A0ACB9LUV3</accession>
<proteinExistence type="predicted"/>
<comment type="caution">
    <text evidence="1">The sequence shown here is derived from an EMBL/GenBank/DDBJ whole genome shotgun (WGS) entry which is preliminary data.</text>
</comment>
<gene>
    <name evidence="1" type="ORF">L6164_028080</name>
</gene>
<evidence type="ECO:0000313" key="1">
    <source>
        <dbReference type="EMBL" id="KAI4315250.1"/>
    </source>
</evidence>
<organism evidence="1 2">
    <name type="scientific">Bauhinia variegata</name>
    <name type="common">Purple orchid tree</name>
    <name type="synonym">Phanera variegata</name>
    <dbReference type="NCBI Taxonomy" id="167791"/>
    <lineage>
        <taxon>Eukaryota</taxon>
        <taxon>Viridiplantae</taxon>
        <taxon>Streptophyta</taxon>
        <taxon>Embryophyta</taxon>
        <taxon>Tracheophyta</taxon>
        <taxon>Spermatophyta</taxon>
        <taxon>Magnoliopsida</taxon>
        <taxon>eudicotyledons</taxon>
        <taxon>Gunneridae</taxon>
        <taxon>Pentapetalae</taxon>
        <taxon>rosids</taxon>
        <taxon>fabids</taxon>
        <taxon>Fabales</taxon>
        <taxon>Fabaceae</taxon>
        <taxon>Cercidoideae</taxon>
        <taxon>Cercideae</taxon>
        <taxon>Bauhiniinae</taxon>
        <taxon>Bauhinia</taxon>
    </lineage>
</organism>
<protein>
    <submittedName>
        <fullName evidence="1">Uncharacterized protein</fullName>
    </submittedName>
</protein>
<sequence length="129" mass="14448">MVGNAVLKTPKSPHFCSHNQIYLFFSSIILIQDCTGTGMPSVNVAAPQYGCYCQNDVVPEHNFKELSSAFSGHIVNWEFAEPTNYGPLLHYQMELMGRETCFRLKSLVNPFQGDLLEQNLTCPKAFALV</sequence>
<dbReference type="EMBL" id="CM039436">
    <property type="protein sequence ID" value="KAI4315250.1"/>
    <property type="molecule type" value="Genomic_DNA"/>
</dbReference>
<evidence type="ECO:0000313" key="2">
    <source>
        <dbReference type="Proteomes" id="UP000828941"/>
    </source>
</evidence>
<keyword evidence="2" id="KW-1185">Reference proteome</keyword>
<name>A0ACB9LUV3_BAUVA</name>